<name>A0A914ZB73_9BILA</name>
<sequence length="264" mass="29940">MNIRSTLTGFAIQENAICKLRNHPGYTEGSRKCRVCEYHGVRDCELEDVCHVVSRCTRKMANLYLLRHNNAVRLLANNILRNYKMETLHYNERPVGIKDNADKNVRLMFDVPYTETCDKMKPDIIVLDDTNARDKRAYIIEVGISWPLSLKRLEVFKYVKYAWNSEITDLDHLNGCTSIDNLSESYVERGANIAHVLGLRGYLTKTIPIIIGTQGEVSDQFMKFLKDCPLGSTNLIRLAGELQRAAVLGSAAAVRAQLACRQKS</sequence>
<organism evidence="1 2">
    <name type="scientific">Panagrolaimus superbus</name>
    <dbReference type="NCBI Taxonomy" id="310955"/>
    <lineage>
        <taxon>Eukaryota</taxon>
        <taxon>Metazoa</taxon>
        <taxon>Ecdysozoa</taxon>
        <taxon>Nematoda</taxon>
        <taxon>Chromadorea</taxon>
        <taxon>Rhabditida</taxon>
        <taxon>Tylenchina</taxon>
        <taxon>Panagrolaimomorpha</taxon>
        <taxon>Panagrolaimoidea</taxon>
        <taxon>Panagrolaimidae</taxon>
        <taxon>Panagrolaimus</taxon>
    </lineage>
</organism>
<dbReference type="WBParaSite" id="PSU_v2.g750.t1">
    <property type="protein sequence ID" value="PSU_v2.g750.t1"/>
    <property type="gene ID" value="PSU_v2.g750"/>
</dbReference>
<proteinExistence type="predicted"/>
<dbReference type="Proteomes" id="UP000887577">
    <property type="component" value="Unplaced"/>
</dbReference>
<keyword evidence="1" id="KW-1185">Reference proteome</keyword>
<evidence type="ECO:0000313" key="2">
    <source>
        <dbReference type="WBParaSite" id="PSU_v2.g750.t1"/>
    </source>
</evidence>
<evidence type="ECO:0000313" key="1">
    <source>
        <dbReference type="Proteomes" id="UP000887577"/>
    </source>
</evidence>
<accession>A0A914ZB73</accession>
<protein>
    <submittedName>
        <fullName evidence="2">Reverse transcriptase</fullName>
    </submittedName>
</protein>
<dbReference type="AlphaFoldDB" id="A0A914ZB73"/>
<reference evidence="2" key="1">
    <citation type="submission" date="2022-11" db="UniProtKB">
        <authorList>
            <consortium name="WormBaseParasite"/>
        </authorList>
    </citation>
    <scope>IDENTIFICATION</scope>
</reference>